<keyword evidence="2" id="KW-0963">Cytoplasm</keyword>
<feature type="compositionally biased region" description="Polar residues" evidence="5">
    <location>
        <begin position="21"/>
        <end position="49"/>
    </location>
</feature>
<feature type="coiled-coil region" evidence="4">
    <location>
        <begin position="365"/>
        <end position="480"/>
    </location>
</feature>
<evidence type="ECO:0000256" key="5">
    <source>
        <dbReference type="SAM" id="MobiDB-lite"/>
    </source>
</evidence>
<feature type="domain" description="Cep57 centrosome microtubule-binding" evidence="6">
    <location>
        <begin position="958"/>
        <end position="1034"/>
    </location>
</feature>
<feature type="compositionally biased region" description="Polar residues" evidence="5">
    <location>
        <begin position="187"/>
        <end position="198"/>
    </location>
</feature>
<reference evidence="7 8" key="1">
    <citation type="submission" date="2015-03" db="EMBL/GenBank/DDBJ databases">
        <authorList>
            <person name="Radwan O."/>
            <person name="Al-Naeli F.A."/>
            <person name="Rendon G.A."/>
            <person name="Fields C."/>
        </authorList>
    </citation>
    <scope>NUCLEOTIDE SEQUENCE [LARGE SCALE GENOMIC DNA]</scope>
    <source>
        <strain evidence="7">CR-DP1</strain>
    </source>
</reference>
<evidence type="ECO:0000256" key="2">
    <source>
        <dbReference type="ARBA" id="ARBA00022490"/>
    </source>
</evidence>
<name>A0A0F4Z8S2_9PEZI</name>
<feature type="region of interest" description="Disordered" evidence="5">
    <location>
        <begin position="671"/>
        <end position="691"/>
    </location>
</feature>
<comment type="caution">
    <text evidence="7">The sequence shown here is derived from an EMBL/GenBank/DDBJ whole genome shotgun (WGS) entry which is preliminary data.</text>
</comment>
<dbReference type="Proteomes" id="UP000033483">
    <property type="component" value="Unassembled WGS sequence"/>
</dbReference>
<sequence length="1110" mass="125478">MEADSAEGRYRSRILREMNANRENPFNSPPSSTGSHGTLDPTVTSNITDQEGDSTRRLNEDIARITGNGRKPSVNWDAIHNKWPEFYPKPKPLPTGMRRNNGRDPVAPTDTETKENRPPKQSAKKLHSIDNLGADSFDGSNRTRAEMQPRVESEPDASSILNLSPERPNLPPPTRLPYQPQHGSPLARQQTRSPSTPEGSPVRTRRPSLPAALSKENTDGLKLNRKLNFAQHRLSKEVKAATKQLKKQQKQQQQKQQQVSNQRRARQLFNAEKNETFGSTIYMPDISNLGDFVSGTLRFDGTVKNGVPILVRNGKVVDIHEDPSNGPNSNGHADVDGIKVPDDEEKMFVSMDMIRDEIIALQEHNDFVQNYAEGLQQEIEELQTQIESIKSRGGGNTLTLEKNSGEKVAVNESLLEEKKQLEEDAVVLRYRLQEMTKKYEIADAQRIASATECERSMKKLQEACETINDLMSRLDMSEHELHVTQKQLDANYEERETGETLLAQMAILKDTNKKLRSDNEALKRDAKSLRDSSNHMQRELDAVQREADSLRMDNNHLRRDYESLIKENQSLRSNSRLIMTENDELRTSVDAAQHDVSDARIELERLHQVIGTMRDDGASHGRGNNGILRGRDNVSDKALQLKALRFERDIRDLNAEVDFLKAKFMEFSGEDNRNNQRPSIFASDSDHRADANVQEENTRAFNRRVLNQRLANLVQQTQTLNLTADLKEPTQSGIDFTSLSFKDLETSDHPQLSKPNKNGNSVKFDVPDMSMSTEDQTNTNTRQSVASRSNRFLSRDSTRDFSIRVDSQDVEEPRTKDATASSKNKKSRRKSFSQPTDLTEQLSDQRPISSFSMREAAHQTIQDTYEAVQEPPYETVPDSYVAVQDSAVESCPVLSNDARKVLDDLCDHNCRNCTVCSRITNHHPVAERITIPRPIPASDRAAENTLLSIFAARCFEDPTLRPAQAPGHALAIVIKALEDESEHLNMQLTQLQAEYNALDKGVGKRVRKDMASRLRSLLKQLEAKSDQIYALYDVLEGQKAAGQHMTEEELELTIQSITGMHMPAGHSEDEREREMEHEHEHEHDDAHEQDQESELVIPVSTAVEDEHGCF</sequence>
<feature type="compositionally biased region" description="Polar residues" evidence="5">
    <location>
        <begin position="749"/>
        <end position="761"/>
    </location>
</feature>
<feature type="compositionally biased region" description="Basic and acidic residues" evidence="5">
    <location>
        <begin position="1066"/>
        <end position="1090"/>
    </location>
</feature>
<dbReference type="OrthoDB" id="76453at2759"/>
<protein>
    <recommendedName>
        <fullName evidence="6">Cep57 centrosome microtubule-binding domain-containing protein</fullName>
    </recommendedName>
</protein>
<dbReference type="AlphaFoldDB" id="A0A0F4Z8S2"/>
<evidence type="ECO:0000313" key="7">
    <source>
        <dbReference type="EMBL" id="KKA26238.1"/>
    </source>
</evidence>
<feature type="compositionally biased region" description="Polar residues" evidence="5">
    <location>
        <begin position="770"/>
        <end position="792"/>
    </location>
</feature>
<feature type="coiled-coil region" evidence="4">
    <location>
        <begin position="505"/>
        <end position="609"/>
    </location>
</feature>
<dbReference type="PANTHER" id="PTHR19336">
    <property type="entry name" value="UNCHARACTERIZED DUF1167"/>
    <property type="match status" value="1"/>
</dbReference>
<keyword evidence="4" id="KW-0175">Coiled coil</keyword>
<feature type="compositionally biased region" description="Basic and acidic residues" evidence="5">
    <location>
        <begin position="53"/>
        <end position="63"/>
    </location>
</feature>
<evidence type="ECO:0000259" key="6">
    <source>
        <dbReference type="Pfam" id="PF06657"/>
    </source>
</evidence>
<accession>A0A0F4Z8S2</accession>
<gene>
    <name evidence="7" type="ORF">TD95_000069</name>
</gene>
<dbReference type="Gene3D" id="1.20.5.110">
    <property type="match status" value="1"/>
</dbReference>
<keyword evidence="8" id="KW-1185">Reference proteome</keyword>
<feature type="compositionally biased region" description="Basic and acidic residues" evidence="5">
    <location>
        <begin position="141"/>
        <end position="153"/>
    </location>
</feature>
<dbReference type="EMBL" id="LAEV01002237">
    <property type="protein sequence ID" value="KKA26238.1"/>
    <property type="molecule type" value="Genomic_DNA"/>
</dbReference>
<keyword evidence="3" id="KW-0206">Cytoskeleton</keyword>
<dbReference type="PANTHER" id="PTHR19336:SF9">
    <property type="entry name" value="SPINDLE POLE BODY PROTEIN PPC89"/>
    <property type="match status" value="1"/>
</dbReference>
<dbReference type="GO" id="GO:0005815">
    <property type="term" value="C:microtubule organizing center"/>
    <property type="evidence" value="ECO:0007669"/>
    <property type="project" value="UniProtKB-SubCell"/>
</dbReference>
<proteinExistence type="predicted"/>
<feature type="compositionally biased region" description="Basic and acidic residues" evidence="5">
    <location>
        <begin position="1"/>
        <end position="20"/>
    </location>
</feature>
<dbReference type="GO" id="GO:0008017">
    <property type="term" value="F:microtubule binding"/>
    <property type="evidence" value="ECO:0007669"/>
    <property type="project" value="InterPro"/>
</dbReference>
<feature type="region of interest" description="Disordered" evidence="5">
    <location>
        <begin position="238"/>
        <end position="263"/>
    </location>
</feature>
<organism evidence="7 8">
    <name type="scientific">Thielaviopsis punctulata</name>
    <dbReference type="NCBI Taxonomy" id="72032"/>
    <lineage>
        <taxon>Eukaryota</taxon>
        <taxon>Fungi</taxon>
        <taxon>Dikarya</taxon>
        <taxon>Ascomycota</taxon>
        <taxon>Pezizomycotina</taxon>
        <taxon>Sordariomycetes</taxon>
        <taxon>Hypocreomycetidae</taxon>
        <taxon>Microascales</taxon>
        <taxon>Ceratocystidaceae</taxon>
        <taxon>Thielaviopsis</taxon>
    </lineage>
</organism>
<evidence type="ECO:0000313" key="8">
    <source>
        <dbReference type="Proteomes" id="UP000033483"/>
    </source>
</evidence>
<comment type="subcellular location">
    <subcellularLocation>
        <location evidence="1">Cytoplasm</location>
        <location evidence="1">Cytoskeleton</location>
        <location evidence="1">Microtubule organizing center</location>
    </subcellularLocation>
</comment>
<evidence type="ECO:0000256" key="1">
    <source>
        <dbReference type="ARBA" id="ARBA00004267"/>
    </source>
</evidence>
<feature type="compositionally biased region" description="Basic and acidic residues" evidence="5">
    <location>
        <begin position="793"/>
        <end position="817"/>
    </location>
</feature>
<feature type="region of interest" description="Disordered" evidence="5">
    <location>
        <begin position="1"/>
        <end position="220"/>
    </location>
</feature>
<dbReference type="Gene3D" id="1.20.58.90">
    <property type="match status" value="1"/>
</dbReference>
<feature type="region of interest" description="Disordered" evidence="5">
    <location>
        <begin position="746"/>
        <end position="848"/>
    </location>
</feature>
<feature type="compositionally biased region" description="Polar residues" evidence="5">
    <location>
        <begin position="832"/>
        <end position="848"/>
    </location>
</feature>
<dbReference type="Pfam" id="PF06657">
    <property type="entry name" value="Cep57_MT_bd"/>
    <property type="match status" value="1"/>
</dbReference>
<feature type="region of interest" description="Disordered" evidence="5">
    <location>
        <begin position="1061"/>
        <end position="1096"/>
    </location>
</feature>
<evidence type="ECO:0000256" key="4">
    <source>
        <dbReference type="SAM" id="Coils"/>
    </source>
</evidence>
<dbReference type="InterPro" id="IPR024957">
    <property type="entry name" value="Cep57_MT-bd_dom"/>
</dbReference>
<evidence type="ECO:0000256" key="3">
    <source>
        <dbReference type="ARBA" id="ARBA00023212"/>
    </source>
</evidence>
<dbReference type="InterPro" id="IPR051756">
    <property type="entry name" value="Centrosomal_MT-associated"/>
</dbReference>